<evidence type="ECO:0000313" key="2">
    <source>
        <dbReference type="EMBL" id="MBB5040582.1"/>
    </source>
</evidence>
<feature type="transmembrane region" description="Helical" evidence="1">
    <location>
        <begin position="109"/>
        <end position="129"/>
    </location>
</feature>
<feature type="transmembrane region" description="Helical" evidence="1">
    <location>
        <begin position="63"/>
        <end position="80"/>
    </location>
</feature>
<evidence type="ECO:0000313" key="3">
    <source>
        <dbReference type="Proteomes" id="UP000534294"/>
    </source>
</evidence>
<reference evidence="2 3" key="1">
    <citation type="submission" date="2020-08" db="EMBL/GenBank/DDBJ databases">
        <title>Genomic Encyclopedia of Type Strains, Phase IV (KMG-IV): sequencing the most valuable type-strain genomes for metagenomic binning, comparative biology and taxonomic classification.</title>
        <authorList>
            <person name="Goeker M."/>
        </authorList>
    </citation>
    <scope>NUCLEOTIDE SEQUENCE [LARGE SCALE GENOMIC DNA]</scope>
    <source>
        <strain evidence="2 3">DSM 12251</strain>
    </source>
</reference>
<dbReference type="EMBL" id="JACHIF010000015">
    <property type="protein sequence ID" value="MBB5040582.1"/>
    <property type="molecule type" value="Genomic_DNA"/>
</dbReference>
<dbReference type="AlphaFoldDB" id="A0A7W7YQX5"/>
<proteinExistence type="predicted"/>
<accession>A0A7W7YQX5</accession>
<keyword evidence="1" id="KW-0812">Transmembrane</keyword>
<feature type="transmembrane region" description="Helical" evidence="1">
    <location>
        <begin position="86"/>
        <end position="104"/>
    </location>
</feature>
<protein>
    <submittedName>
        <fullName evidence="2">Putative membrane protein</fullName>
    </submittedName>
</protein>
<dbReference type="RefSeq" id="WP_184213305.1">
    <property type="nucleotide sequence ID" value="NZ_JACHIF010000015.1"/>
</dbReference>
<evidence type="ECO:0000256" key="1">
    <source>
        <dbReference type="SAM" id="Phobius"/>
    </source>
</evidence>
<keyword evidence="3" id="KW-1185">Reference proteome</keyword>
<keyword evidence="1" id="KW-1133">Transmembrane helix</keyword>
<gene>
    <name evidence="2" type="ORF">HNQ64_004870</name>
</gene>
<comment type="caution">
    <text evidence="2">The sequence shown here is derived from an EMBL/GenBank/DDBJ whole genome shotgun (WGS) entry which is preliminary data.</text>
</comment>
<name>A0A7W7YQX5_9BACT</name>
<dbReference type="Proteomes" id="UP000534294">
    <property type="component" value="Unassembled WGS sequence"/>
</dbReference>
<keyword evidence="1" id="KW-0472">Membrane</keyword>
<organism evidence="2 3">
    <name type="scientific">Prosthecobacter dejongeii</name>
    <dbReference type="NCBI Taxonomy" id="48465"/>
    <lineage>
        <taxon>Bacteria</taxon>
        <taxon>Pseudomonadati</taxon>
        <taxon>Verrucomicrobiota</taxon>
        <taxon>Verrucomicrobiia</taxon>
        <taxon>Verrucomicrobiales</taxon>
        <taxon>Verrucomicrobiaceae</taxon>
        <taxon>Prosthecobacter</taxon>
    </lineage>
</organism>
<feature type="transmembrane region" description="Helical" evidence="1">
    <location>
        <begin position="141"/>
        <end position="164"/>
    </location>
</feature>
<sequence>MLTEDVNEKRGIADHFETVVKPWRERKIRFLCNPAAHKIWKSQEVMASLKQEAGEALALERSIISGLNVVLFLSALAAIFELPRLFGWWALVLIPLMISLFKFIQGLSVFFPASLMGAASVWLIFAGINVWEHKFSIHSEWFHLFLAIAVWSAVAVQSCTSWFLRSLALRNWKAYQLLIKTDMMKAESR</sequence>